<evidence type="ECO:0000256" key="7">
    <source>
        <dbReference type="ARBA" id="ARBA00023242"/>
    </source>
</evidence>
<sequence>MPQQSSTIRRRKQRSSGACDFCRRRKLGCDNANPKCENCREHAQTCTYSQRPRAARPSNGRIQALEAENARLRNTLGAIDRPPAAIEIFDGHFTPSTSSTTSPRSNDSNGTITVSVTQPTVSRPRPVEATPESSNTGQAHPPCALAARKPQFHGPSSVMFDEQPVRPQQTSRTRTSTDIQAKNALLAESTRQRKSHSRQMETINLRNGKLDFDGTDPKLAMELLSVFWNRQQQLYPVVYRPAFMRDMARQGPYFSKLLLNAMLLAGAKYMRPPADAQDMAEATAFGKPFLDRFETLLRSTDIFRTSHVTTVQALLIVADTIFSWFGEQSLSWHYMGIAINVLVDLGIHADGSTAGTSGPSTTERVEINRRVFWSAFILDKFQSIYQGRPSRLRDCDNRVPIMFLDEHEELEPFSTLTYTLEPKILDSPAYSITTFEQLCKLSVLMDRVFCSLYSEKSSLTDPVKLLRVSNSLYQDLLEWRNLLPGHLDIRSDDPERSAILPHTLSLMSMYHSLVILLHRPFVSDGHLQSVAPTAAAEAFSVCATAAFEIDNTLRLYAKKFCITAPPYFISYATYVAATILVRIAAQGRPGSNAHKCLRHCLSVLAEHRAHCLAPRQTIKILIGLVKRLKVDVGDLTVFENMRCQRLASTLNDNLPPQLPHDEDMEVHHTNSAQFGRPGPLPVLQNALDDDLFSFDPTLVEFDMDEIMRTFSNTYNGPAEPVSTSDDFVMPDNLGFDGQDWTTVPDPLFGIGFLNIQAPPGMGHESLS</sequence>
<dbReference type="AlphaFoldDB" id="A0A084BBR7"/>
<comment type="subcellular location">
    <subcellularLocation>
        <location evidence="1">Nucleus</location>
    </subcellularLocation>
</comment>
<evidence type="ECO:0000256" key="2">
    <source>
        <dbReference type="ARBA" id="ARBA00022723"/>
    </source>
</evidence>
<keyword evidence="6" id="KW-0804">Transcription</keyword>
<dbReference type="InterPro" id="IPR036864">
    <property type="entry name" value="Zn2-C6_fun-type_DNA-bd_sf"/>
</dbReference>
<dbReference type="Pfam" id="PF04082">
    <property type="entry name" value="Fungal_trans"/>
    <property type="match status" value="1"/>
</dbReference>
<dbReference type="OrthoDB" id="4161332at2759"/>
<dbReference type="PROSITE" id="PS00463">
    <property type="entry name" value="ZN2_CY6_FUNGAL_1"/>
    <property type="match status" value="1"/>
</dbReference>
<evidence type="ECO:0000256" key="8">
    <source>
        <dbReference type="SAM" id="MobiDB-lite"/>
    </source>
</evidence>
<accession>A0A084BBR7</accession>
<keyword evidence="7" id="KW-0539">Nucleus</keyword>
<keyword evidence="5" id="KW-0238">DNA-binding</keyword>
<dbReference type="Pfam" id="PF00172">
    <property type="entry name" value="Zn_clus"/>
    <property type="match status" value="1"/>
</dbReference>
<reference evidence="10 11" key="1">
    <citation type="journal article" date="2014" name="BMC Genomics">
        <title>Comparative genome sequencing reveals chemotype-specific gene clusters in the toxigenic black mold Stachybotrys.</title>
        <authorList>
            <person name="Semeiks J."/>
            <person name="Borek D."/>
            <person name="Otwinowski Z."/>
            <person name="Grishin N.V."/>
        </authorList>
    </citation>
    <scope>NUCLEOTIDE SEQUENCE [LARGE SCALE GENOMIC DNA]</scope>
    <source>
        <strain evidence="11">CBS 109288 / IBT 7711</strain>
    </source>
</reference>
<keyword evidence="4" id="KW-0805">Transcription regulation</keyword>
<protein>
    <recommendedName>
        <fullName evidence="9">Zn(2)-C6 fungal-type domain-containing protein</fullName>
    </recommendedName>
</protein>
<dbReference type="Gene3D" id="4.10.240.10">
    <property type="entry name" value="Zn(2)-C6 fungal-type DNA-binding domain"/>
    <property type="match status" value="1"/>
</dbReference>
<dbReference type="SMART" id="SM00906">
    <property type="entry name" value="Fungal_trans"/>
    <property type="match status" value="1"/>
</dbReference>
<evidence type="ECO:0000256" key="1">
    <source>
        <dbReference type="ARBA" id="ARBA00004123"/>
    </source>
</evidence>
<dbReference type="CDD" id="cd00067">
    <property type="entry name" value="GAL4"/>
    <property type="match status" value="1"/>
</dbReference>
<proteinExistence type="predicted"/>
<dbReference type="PANTHER" id="PTHR31313">
    <property type="entry name" value="TY1 ENHANCER ACTIVATOR"/>
    <property type="match status" value="1"/>
</dbReference>
<evidence type="ECO:0000313" key="10">
    <source>
        <dbReference type="EMBL" id="KEY74996.1"/>
    </source>
</evidence>
<dbReference type="InterPro" id="IPR007219">
    <property type="entry name" value="XnlR_reg_dom"/>
</dbReference>
<feature type="region of interest" description="Disordered" evidence="8">
    <location>
        <begin position="90"/>
        <end position="177"/>
    </location>
</feature>
<keyword evidence="11" id="KW-1185">Reference proteome</keyword>
<dbReference type="GO" id="GO:0000981">
    <property type="term" value="F:DNA-binding transcription factor activity, RNA polymerase II-specific"/>
    <property type="evidence" value="ECO:0007669"/>
    <property type="project" value="InterPro"/>
</dbReference>
<feature type="compositionally biased region" description="Polar residues" evidence="8">
    <location>
        <begin position="104"/>
        <end position="121"/>
    </location>
</feature>
<organism evidence="10 11">
    <name type="scientific">Stachybotrys chartarum (strain CBS 109288 / IBT 7711)</name>
    <name type="common">Toxic black mold</name>
    <name type="synonym">Stilbospora chartarum</name>
    <dbReference type="NCBI Taxonomy" id="1280523"/>
    <lineage>
        <taxon>Eukaryota</taxon>
        <taxon>Fungi</taxon>
        <taxon>Dikarya</taxon>
        <taxon>Ascomycota</taxon>
        <taxon>Pezizomycotina</taxon>
        <taxon>Sordariomycetes</taxon>
        <taxon>Hypocreomycetidae</taxon>
        <taxon>Hypocreales</taxon>
        <taxon>Stachybotryaceae</taxon>
        <taxon>Stachybotrys</taxon>
    </lineage>
</organism>
<dbReference type="SUPFAM" id="SSF57701">
    <property type="entry name" value="Zn2/Cys6 DNA-binding domain"/>
    <property type="match status" value="1"/>
</dbReference>
<dbReference type="InterPro" id="IPR051615">
    <property type="entry name" value="Transcr_Regulatory_Elem"/>
</dbReference>
<dbReference type="GO" id="GO:0003677">
    <property type="term" value="F:DNA binding"/>
    <property type="evidence" value="ECO:0007669"/>
    <property type="project" value="UniProtKB-KW"/>
</dbReference>
<feature type="domain" description="Zn(2)-C6 fungal-type" evidence="9">
    <location>
        <begin position="18"/>
        <end position="48"/>
    </location>
</feature>
<gene>
    <name evidence="10" type="ORF">S7711_01338</name>
</gene>
<dbReference type="GO" id="GO:0008270">
    <property type="term" value="F:zinc ion binding"/>
    <property type="evidence" value="ECO:0007669"/>
    <property type="project" value="InterPro"/>
</dbReference>
<dbReference type="EMBL" id="KL647405">
    <property type="protein sequence ID" value="KEY74996.1"/>
    <property type="molecule type" value="Genomic_DNA"/>
</dbReference>
<dbReference type="HOGENOM" id="CLU_007003_3_1_1"/>
<dbReference type="GO" id="GO:0005634">
    <property type="term" value="C:nucleus"/>
    <property type="evidence" value="ECO:0007669"/>
    <property type="project" value="UniProtKB-SubCell"/>
</dbReference>
<dbReference type="PROSITE" id="PS50048">
    <property type="entry name" value="ZN2_CY6_FUNGAL_2"/>
    <property type="match status" value="1"/>
</dbReference>
<name>A0A084BBR7_STACB</name>
<keyword evidence="3" id="KW-0862">Zinc</keyword>
<evidence type="ECO:0000256" key="5">
    <source>
        <dbReference type="ARBA" id="ARBA00023125"/>
    </source>
</evidence>
<dbReference type="SMART" id="SM00066">
    <property type="entry name" value="GAL4"/>
    <property type="match status" value="1"/>
</dbReference>
<evidence type="ECO:0000256" key="4">
    <source>
        <dbReference type="ARBA" id="ARBA00023015"/>
    </source>
</evidence>
<keyword evidence="2" id="KW-0479">Metal-binding</keyword>
<dbReference type="GO" id="GO:0006351">
    <property type="term" value="P:DNA-templated transcription"/>
    <property type="evidence" value="ECO:0007669"/>
    <property type="project" value="InterPro"/>
</dbReference>
<dbReference type="Proteomes" id="UP000028045">
    <property type="component" value="Unassembled WGS sequence"/>
</dbReference>
<evidence type="ECO:0000259" key="9">
    <source>
        <dbReference type="PROSITE" id="PS50048"/>
    </source>
</evidence>
<dbReference type="CDD" id="cd12148">
    <property type="entry name" value="fungal_TF_MHR"/>
    <property type="match status" value="1"/>
</dbReference>
<feature type="compositionally biased region" description="Low complexity" evidence="8">
    <location>
        <begin position="168"/>
        <end position="177"/>
    </location>
</feature>
<evidence type="ECO:0000313" key="11">
    <source>
        <dbReference type="Proteomes" id="UP000028045"/>
    </source>
</evidence>
<evidence type="ECO:0000256" key="3">
    <source>
        <dbReference type="ARBA" id="ARBA00022833"/>
    </source>
</evidence>
<dbReference type="PANTHER" id="PTHR31313:SF86">
    <property type="entry name" value="ZN(2)-C6 FUNGAL-TYPE DOMAIN-CONTAINING PROTEIN"/>
    <property type="match status" value="1"/>
</dbReference>
<dbReference type="InterPro" id="IPR001138">
    <property type="entry name" value="Zn2Cys6_DnaBD"/>
</dbReference>
<feature type="compositionally biased region" description="Low complexity" evidence="8">
    <location>
        <begin position="94"/>
        <end position="103"/>
    </location>
</feature>
<evidence type="ECO:0000256" key="6">
    <source>
        <dbReference type="ARBA" id="ARBA00023163"/>
    </source>
</evidence>